<keyword evidence="3" id="KW-1185">Reference proteome</keyword>
<dbReference type="PANTHER" id="PTHR48079">
    <property type="entry name" value="PROTEIN YEEZ"/>
    <property type="match status" value="1"/>
</dbReference>
<name>A0ABS9ZTZ1_9SPHI</name>
<dbReference type="EMBL" id="JALGBH010000001">
    <property type="protein sequence ID" value="MCJ0742086.1"/>
    <property type="molecule type" value="Genomic_DNA"/>
</dbReference>
<evidence type="ECO:0000313" key="3">
    <source>
        <dbReference type="Proteomes" id="UP001165460"/>
    </source>
</evidence>
<dbReference type="Proteomes" id="UP001165460">
    <property type="component" value="Unassembled WGS sequence"/>
</dbReference>
<evidence type="ECO:0000259" key="1">
    <source>
        <dbReference type="Pfam" id="PF13460"/>
    </source>
</evidence>
<dbReference type="Gene3D" id="3.40.50.720">
    <property type="entry name" value="NAD(P)-binding Rossmann-like Domain"/>
    <property type="match status" value="1"/>
</dbReference>
<protein>
    <submittedName>
        <fullName evidence="2">NAD(P)H-binding protein</fullName>
    </submittedName>
</protein>
<accession>A0ABS9ZTZ1</accession>
<dbReference type="SUPFAM" id="SSF51735">
    <property type="entry name" value="NAD(P)-binding Rossmann-fold domains"/>
    <property type="match status" value="1"/>
</dbReference>
<dbReference type="RefSeq" id="WP_243360257.1">
    <property type="nucleotide sequence ID" value="NZ_JALGBH010000001.1"/>
</dbReference>
<sequence length="276" mass="30581">MENRTVGILGCGWFGLPFAKTLVKSGYEVKGSTTRTAKLKELEESGIRPYQINLNDTGELPPDFFDVDVLFISVPPRAKSEDVSQYPKKMSAVVKAAEGKVKHLVFISSVGIFEDGNSQVDENSIPQPDTDAGRALLAAEAVFNSNTKFETTIIRFAGLIGPGRNLAKFFAGRNHIPNGEAPINLIVLEDCIGICLQLLAKNAFGRIYHAVCPHHPTRADFYTALAKNTGYETPEFVCEKGTWKQIDSFNVPRILNYEFMVSNWFSWIAEQDINSL</sequence>
<dbReference type="PANTHER" id="PTHR48079:SF6">
    <property type="entry name" value="NAD(P)-BINDING DOMAIN-CONTAINING PROTEIN-RELATED"/>
    <property type="match status" value="1"/>
</dbReference>
<gene>
    <name evidence="2" type="ORF">MMF97_05115</name>
</gene>
<reference evidence="2" key="1">
    <citation type="submission" date="2022-03" db="EMBL/GenBank/DDBJ databases">
        <authorList>
            <person name="Woo C.Y."/>
        </authorList>
    </citation>
    <scope>NUCLEOTIDE SEQUENCE</scope>
    <source>
        <strain evidence="2">CYS-01</strain>
    </source>
</reference>
<dbReference type="Pfam" id="PF13460">
    <property type="entry name" value="NAD_binding_10"/>
    <property type="match status" value="1"/>
</dbReference>
<organism evidence="2 3">
    <name type="scientific">Pedobacter montanisoli</name>
    <dbReference type="NCBI Taxonomy" id="2923277"/>
    <lineage>
        <taxon>Bacteria</taxon>
        <taxon>Pseudomonadati</taxon>
        <taxon>Bacteroidota</taxon>
        <taxon>Sphingobacteriia</taxon>
        <taxon>Sphingobacteriales</taxon>
        <taxon>Sphingobacteriaceae</taxon>
        <taxon>Pedobacter</taxon>
    </lineage>
</organism>
<dbReference type="InterPro" id="IPR051783">
    <property type="entry name" value="NAD(P)-dependent_oxidoreduct"/>
</dbReference>
<evidence type="ECO:0000313" key="2">
    <source>
        <dbReference type="EMBL" id="MCJ0742086.1"/>
    </source>
</evidence>
<comment type="caution">
    <text evidence="2">The sequence shown here is derived from an EMBL/GenBank/DDBJ whole genome shotgun (WGS) entry which is preliminary data.</text>
</comment>
<dbReference type="InterPro" id="IPR036291">
    <property type="entry name" value="NAD(P)-bd_dom_sf"/>
</dbReference>
<feature type="domain" description="NAD(P)-binding" evidence="1">
    <location>
        <begin position="12"/>
        <end position="160"/>
    </location>
</feature>
<proteinExistence type="predicted"/>
<dbReference type="InterPro" id="IPR016040">
    <property type="entry name" value="NAD(P)-bd_dom"/>
</dbReference>